<organism evidence="1 2">
    <name type="scientific">Clunio marinus</name>
    <dbReference type="NCBI Taxonomy" id="568069"/>
    <lineage>
        <taxon>Eukaryota</taxon>
        <taxon>Metazoa</taxon>
        <taxon>Ecdysozoa</taxon>
        <taxon>Arthropoda</taxon>
        <taxon>Hexapoda</taxon>
        <taxon>Insecta</taxon>
        <taxon>Pterygota</taxon>
        <taxon>Neoptera</taxon>
        <taxon>Endopterygota</taxon>
        <taxon>Diptera</taxon>
        <taxon>Nematocera</taxon>
        <taxon>Chironomoidea</taxon>
        <taxon>Chironomidae</taxon>
        <taxon>Clunio</taxon>
    </lineage>
</organism>
<protein>
    <submittedName>
        <fullName evidence="1">CLUMA_CG016824, isoform A</fullName>
    </submittedName>
</protein>
<accession>A0A1J1ITS1</accession>
<dbReference type="EMBL" id="CVRI01000059">
    <property type="protein sequence ID" value="CRL03122.1"/>
    <property type="molecule type" value="Genomic_DNA"/>
</dbReference>
<dbReference type="Proteomes" id="UP000183832">
    <property type="component" value="Unassembled WGS sequence"/>
</dbReference>
<reference evidence="1 2" key="1">
    <citation type="submission" date="2015-04" db="EMBL/GenBank/DDBJ databases">
        <authorList>
            <person name="Syromyatnikov M.Y."/>
            <person name="Popov V.N."/>
        </authorList>
    </citation>
    <scope>NUCLEOTIDE SEQUENCE [LARGE SCALE GENOMIC DNA]</scope>
</reference>
<evidence type="ECO:0000313" key="2">
    <source>
        <dbReference type="Proteomes" id="UP000183832"/>
    </source>
</evidence>
<name>A0A1J1ITS1_9DIPT</name>
<sequence length="157" mass="18366">MLFSWMAEGNKNHVNFINPKNASTLQPQKEKAKDNCLNDILISRTHGIYVYYFHISYALLLQHNHETARREVTESCHTDLDFFSLTILTNVSLWEFQTNLKVCTIMRQEEQRGTCMQNMLNTQSNPSLNWKMLGTKSSVQICYRMIILKILNPLSYD</sequence>
<gene>
    <name evidence="1" type="ORF">CLUMA_CG016824</name>
</gene>
<keyword evidence="2" id="KW-1185">Reference proteome</keyword>
<proteinExistence type="predicted"/>
<evidence type="ECO:0000313" key="1">
    <source>
        <dbReference type="EMBL" id="CRL03122.1"/>
    </source>
</evidence>
<dbReference type="AlphaFoldDB" id="A0A1J1ITS1"/>